<gene>
    <name evidence="1" type="ORF">T440DRAFT_473728</name>
</gene>
<name>A0A6A7APK7_9PLEO</name>
<evidence type="ECO:0000313" key="2">
    <source>
        <dbReference type="Proteomes" id="UP000799423"/>
    </source>
</evidence>
<accession>A0A6A7APK7</accession>
<organism evidence="1 2">
    <name type="scientific">Plenodomus tracheiphilus IPT5</name>
    <dbReference type="NCBI Taxonomy" id="1408161"/>
    <lineage>
        <taxon>Eukaryota</taxon>
        <taxon>Fungi</taxon>
        <taxon>Dikarya</taxon>
        <taxon>Ascomycota</taxon>
        <taxon>Pezizomycotina</taxon>
        <taxon>Dothideomycetes</taxon>
        <taxon>Pleosporomycetidae</taxon>
        <taxon>Pleosporales</taxon>
        <taxon>Pleosporineae</taxon>
        <taxon>Leptosphaeriaceae</taxon>
        <taxon>Plenodomus</taxon>
    </lineage>
</organism>
<sequence>MDELHRIFFRIFDEISTQQLKEATRCLRLRDVYIVLMDITSNERLPKLLEAIQPHDTCMAISMMDSNSRGKLLHWMETPYRLSVVASMPPAKVAETEVELDSWQEVELSQWPNRIADAYVMVGGKPMPAHYPRSMEKCFVCNEPYQDFHSAITADCIHHSFCSYCKEQRLVPDGCCLLCHYDECTATWTYAA</sequence>
<evidence type="ECO:0000313" key="1">
    <source>
        <dbReference type="EMBL" id="KAF2844015.1"/>
    </source>
</evidence>
<dbReference type="AlphaFoldDB" id="A0A6A7APK7"/>
<protein>
    <submittedName>
        <fullName evidence="1">Uncharacterized protein</fullName>
    </submittedName>
</protein>
<dbReference type="EMBL" id="MU006436">
    <property type="protein sequence ID" value="KAF2844015.1"/>
    <property type="molecule type" value="Genomic_DNA"/>
</dbReference>
<proteinExistence type="predicted"/>
<keyword evidence="2" id="KW-1185">Reference proteome</keyword>
<reference evidence="1" key="1">
    <citation type="submission" date="2020-01" db="EMBL/GenBank/DDBJ databases">
        <authorList>
            <consortium name="DOE Joint Genome Institute"/>
            <person name="Haridas S."/>
            <person name="Albert R."/>
            <person name="Binder M."/>
            <person name="Bloem J."/>
            <person name="Labutti K."/>
            <person name="Salamov A."/>
            <person name="Andreopoulos B."/>
            <person name="Baker S.E."/>
            <person name="Barry K."/>
            <person name="Bills G."/>
            <person name="Bluhm B.H."/>
            <person name="Cannon C."/>
            <person name="Castanera R."/>
            <person name="Culley D.E."/>
            <person name="Daum C."/>
            <person name="Ezra D."/>
            <person name="Gonzalez J.B."/>
            <person name="Henrissat B."/>
            <person name="Kuo A."/>
            <person name="Liang C."/>
            <person name="Lipzen A."/>
            <person name="Lutzoni F."/>
            <person name="Magnuson J."/>
            <person name="Mondo S."/>
            <person name="Nolan M."/>
            <person name="Ohm R."/>
            <person name="Pangilinan J."/>
            <person name="Park H.-J."/>
            <person name="Ramirez L."/>
            <person name="Alfaro M."/>
            <person name="Sun H."/>
            <person name="Tritt A."/>
            <person name="Yoshinaga Y."/>
            <person name="Zwiers L.-H."/>
            <person name="Turgeon B.G."/>
            <person name="Goodwin S.B."/>
            <person name="Spatafora J.W."/>
            <person name="Crous P.W."/>
            <person name="Grigoriev I.V."/>
        </authorList>
    </citation>
    <scope>NUCLEOTIDE SEQUENCE</scope>
    <source>
        <strain evidence="1">IPT5</strain>
    </source>
</reference>
<dbReference type="Proteomes" id="UP000799423">
    <property type="component" value="Unassembled WGS sequence"/>
</dbReference>